<feature type="region of interest" description="Disordered" evidence="1">
    <location>
        <begin position="55"/>
        <end position="117"/>
    </location>
</feature>
<comment type="caution">
    <text evidence="2">The sequence shown here is derived from an EMBL/GenBank/DDBJ whole genome shotgun (WGS) entry which is preliminary data.</text>
</comment>
<keyword evidence="3" id="KW-1185">Reference proteome</keyword>
<dbReference type="Proteomes" id="UP000027997">
    <property type="component" value="Unassembled WGS sequence"/>
</dbReference>
<evidence type="ECO:0000256" key="1">
    <source>
        <dbReference type="SAM" id="MobiDB-lite"/>
    </source>
</evidence>
<dbReference type="STRING" id="305900.GV64_18695"/>
<dbReference type="RefSeq" id="WP_020584838.1">
    <property type="nucleotide sequence ID" value="NZ_JOJP01000001.1"/>
</dbReference>
<accession>A0A081KEB2</accession>
<dbReference type="Gene3D" id="3.40.50.150">
    <property type="entry name" value="Vaccinia Virus protein VP39"/>
    <property type="match status" value="1"/>
</dbReference>
<gene>
    <name evidence="2" type="ORF">GV64_18695</name>
</gene>
<feature type="compositionally biased region" description="Polar residues" evidence="1">
    <location>
        <begin position="88"/>
        <end position="115"/>
    </location>
</feature>
<feature type="compositionally biased region" description="Polar residues" evidence="1">
    <location>
        <begin position="57"/>
        <end position="78"/>
    </location>
</feature>
<reference evidence="2 3" key="1">
    <citation type="submission" date="2014-06" db="EMBL/GenBank/DDBJ databases">
        <title>Whole Genome Sequences of Three Symbiotic Endozoicomonas Bacteria.</title>
        <authorList>
            <person name="Neave M.J."/>
            <person name="Apprill A."/>
            <person name="Voolstra C.R."/>
        </authorList>
    </citation>
    <scope>NUCLEOTIDE SEQUENCE [LARGE SCALE GENOMIC DNA]</scope>
    <source>
        <strain evidence="2 3">DSM 22380</strain>
    </source>
</reference>
<sequence length="638" mass="71808">MISSNTTVETAPFSPDDNNRTDGTIPLVSPHSTKVNILQSAPETEASVATKPLHFRNTPNTSVLSRDTEVSNISSHQLRMTGRDREATTSTPAQVRQESPLSWLRSQQGKSIETSDQAQQLLDQQEQFVREALTILDHVDTPEDSTLSTWVHQFHNYHRTISNMPLATKTEEFAKEQFDFYCQVHESSELTEEQKLGFEFLLGLERFLIAVEITLQFAIYLRDQCELAEEFQHLNIEDMEATIRKEPSFFNQLRHASEASEKAIDVITKVFGSEKPPQSYWQAAKAFYVEKPVCEQLAKSLISIHYEPKNAGFQGIAQHLHWNGFGGDGKYLMHKRLKGMENQAFNYHGNQTAGASCPHFTQRLNVFRQGLAELMTFVSQATTNALTANHHDDTPICIYDLCTGPKFSAVAKTVTNLQKQGIKAALTLSDVDGSNLKELFDEKTKAADGLIEDVRIEDLNLPLEPPASEWSKFDLVSASLGLHQLPDHRQKACIQYFTTVAKPGGFISIPHVNELAHTQLMLIPANIVDRESYVPDEILFNFEELATRHGRNGSLKVPYPLRGVSTHGLENSDKENLYSHTMYVVVELTEEQLLELQVLWKQGHYEQANQLINRLSGINIDRLESKINEGAAQPPAPD</sequence>
<protein>
    <recommendedName>
        <fullName evidence="4">Methyltransferase domain-containing protein</fullName>
    </recommendedName>
</protein>
<proteinExistence type="predicted"/>
<name>A0A081KEB2_9GAMM</name>
<feature type="region of interest" description="Disordered" evidence="1">
    <location>
        <begin position="1"/>
        <end position="29"/>
    </location>
</feature>
<dbReference type="InterPro" id="IPR029063">
    <property type="entry name" value="SAM-dependent_MTases_sf"/>
</dbReference>
<evidence type="ECO:0000313" key="3">
    <source>
        <dbReference type="Proteomes" id="UP000027997"/>
    </source>
</evidence>
<evidence type="ECO:0008006" key="4">
    <source>
        <dbReference type="Google" id="ProtNLM"/>
    </source>
</evidence>
<dbReference type="AlphaFoldDB" id="A0A081KEB2"/>
<dbReference type="EMBL" id="JOJP01000001">
    <property type="protein sequence ID" value="KEI72488.1"/>
    <property type="molecule type" value="Genomic_DNA"/>
</dbReference>
<organism evidence="2 3">
    <name type="scientific">Endozoicomonas elysicola</name>
    <dbReference type="NCBI Taxonomy" id="305900"/>
    <lineage>
        <taxon>Bacteria</taxon>
        <taxon>Pseudomonadati</taxon>
        <taxon>Pseudomonadota</taxon>
        <taxon>Gammaproteobacteria</taxon>
        <taxon>Oceanospirillales</taxon>
        <taxon>Endozoicomonadaceae</taxon>
        <taxon>Endozoicomonas</taxon>
    </lineage>
</organism>
<evidence type="ECO:0000313" key="2">
    <source>
        <dbReference type="EMBL" id="KEI72488.1"/>
    </source>
</evidence>